<sequence length="41" mass="4613">MFNLNACSMKNAGPLPVFNRRIPLLNPFIPNLTSFDEVHAL</sequence>
<dbReference type="HOGENOM" id="CLU_3275393_0_0_6"/>
<accession>I3UW40</accession>
<name>I3UW40_PSEPU</name>
<dbReference type="EMBL" id="CP003588">
    <property type="protein sequence ID" value="AFK69711.1"/>
    <property type="molecule type" value="Genomic_DNA"/>
</dbReference>
<dbReference type="AlphaFoldDB" id="I3UW40"/>
<reference evidence="1 2" key="1">
    <citation type="journal article" date="2012" name="J. Bacteriol.">
        <title>Complete Genome Sequence of the Naphthalene-Degrading Pseudomonas putida Strain ND6.</title>
        <authorList>
            <person name="Li S."/>
            <person name="Zhao H."/>
            <person name="Li Y."/>
            <person name="Niu S."/>
            <person name="Cai B."/>
        </authorList>
    </citation>
    <scope>NUCLEOTIDE SEQUENCE [LARGE SCALE GENOMIC DNA]</scope>
    <source>
        <strain evidence="1 2">ND6</strain>
    </source>
</reference>
<dbReference type="Proteomes" id="UP000005268">
    <property type="component" value="Chromosome"/>
</dbReference>
<protein>
    <submittedName>
        <fullName evidence="1">Uncharacterized protein</fullName>
    </submittedName>
</protein>
<dbReference type="KEGG" id="ppi:YSA_05445"/>
<gene>
    <name evidence="1" type="ORF">YSA_05445</name>
</gene>
<evidence type="ECO:0000313" key="2">
    <source>
        <dbReference type="Proteomes" id="UP000005268"/>
    </source>
</evidence>
<organism evidence="1 2">
    <name type="scientific">Pseudomonas putida ND6</name>
    <dbReference type="NCBI Taxonomy" id="231023"/>
    <lineage>
        <taxon>Bacteria</taxon>
        <taxon>Pseudomonadati</taxon>
        <taxon>Pseudomonadota</taxon>
        <taxon>Gammaproteobacteria</taxon>
        <taxon>Pseudomonadales</taxon>
        <taxon>Pseudomonadaceae</taxon>
        <taxon>Pseudomonas</taxon>
    </lineage>
</organism>
<evidence type="ECO:0000313" key="1">
    <source>
        <dbReference type="EMBL" id="AFK69711.1"/>
    </source>
</evidence>
<proteinExistence type="predicted"/>